<comment type="caution">
    <text evidence="2">The sequence shown here is derived from an EMBL/GenBank/DDBJ whole genome shotgun (WGS) entry which is preliminary data.</text>
</comment>
<keyword evidence="3" id="KW-1185">Reference proteome</keyword>
<dbReference type="PANTHER" id="PTHR37943:SF1">
    <property type="entry name" value="PROTEIN VES"/>
    <property type="match status" value="1"/>
</dbReference>
<dbReference type="CDD" id="cd20293">
    <property type="entry name" value="cupin_HutD_N"/>
    <property type="match status" value="1"/>
</dbReference>
<evidence type="ECO:0000256" key="1">
    <source>
        <dbReference type="SAM" id="MobiDB-lite"/>
    </source>
</evidence>
<dbReference type="InterPro" id="IPR010282">
    <property type="entry name" value="Uncharacterised_HutD/Ves"/>
</dbReference>
<organism evidence="2 3">
    <name type="scientific">Dyella jiangningensis</name>
    <dbReference type="NCBI Taxonomy" id="1379159"/>
    <lineage>
        <taxon>Bacteria</taxon>
        <taxon>Pseudomonadati</taxon>
        <taxon>Pseudomonadota</taxon>
        <taxon>Gammaproteobacteria</taxon>
        <taxon>Lysobacterales</taxon>
        <taxon>Rhodanobacteraceae</taxon>
        <taxon>Dyella</taxon>
    </lineage>
</organism>
<dbReference type="EMBL" id="NFZS01000001">
    <property type="protein sequence ID" value="RAO76664.1"/>
    <property type="molecule type" value="Genomic_DNA"/>
</dbReference>
<dbReference type="SUPFAM" id="SSF51182">
    <property type="entry name" value="RmlC-like cupins"/>
    <property type="match status" value="1"/>
</dbReference>
<dbReference type="Proteomes" id="UP000248926">
    <property type="component" value="Unassembled WGS sequence"/>
</dbReference>
<protein>
    <submittedName>
        <fullName evidence="2">Histidine utilization protein HutD</fullName>
    </submittedName>
</protein>
<feature type="region of interest" description="Disordered" evidence="1">
    <location>
        <begin position="1"/>
        <end position="21"/>
    </location>
</feature>
<dbReference type="Gene3D" id="2.60.120.10">
    <property type="entry name" value="Jelly Rolls"/>
    <property type="match status" value="1"/>
</dbReference>
<evidence type="ECO:0000313" key="2">
    <source>
        <dbReference type="EMBL" id="RAO76664.1"/>
    </source>
</evidence>
<proteinExistence type="predicted"/>
<dbReference type="AlphaFoldDB" id="A0A328P8P7"/>
<gene>
    <name evidence="2" type="ORF">CA260_01705</name>
</gene>
<dbReference type="Pfam" id="PF05962">
    <property type="entry name" value="HutD"/>
    <property type="match status" value="1"/>
</dbReference>
<evidence type="ECO:0000313" key="3">
    <source>
        <dbReference type="Proteomes" id="UP000248926"/>
    </source>
</evidence>
<dbReference type="OrthoDB" id="9800082at2"/>
<accession>A0A328P8P7</accession>
<reference evidence="2 3" key="1">
    <citation type="journal article" date="2018" name="Genet. Mol. Biol.">
        <title>The genome sequence of Dyella jiangningensis FCAV SCS01 from a lignocellulose-decomposing microbial consortium metagenome reveals potential for biotechnological applications.</title>
        <authorList>
            <person name="Desiderato J.G."/>
            <person name="Alvarenga D.O."/>
            <person name="Constancio M.T.L."/>
            <person name="Alves L.M.C."/>
            <person name="Varani A.M."/>
        </authorList>
    </citation>
    <scope>NUCLEOTIDE SEQUENCE [LARGE SCALE GENOMIC DNA]</scope>
    <source>
        <strain evidence="2 3">FCAV SCS01</strain>
    </source>
</reference>
<dbReference type="RefSeq" id="WP_111980738.1">
    <property type="nucleotide sequence ID" value="NZ_NFZS01000001.1"/>
</dbReference>
<name>A0A328P8P7_9GAMM</name>
<dbReference type="InterPro" id="IPR014710">
    <property type="entry name" value="RmlC-like_jellyroll"/>
</dbReference>
<dbReference type="PANTHER" id="PTHR37943">
    <property type="entry name" value="PROTEIN VES"/>
    <property type="match status" value="1"/>
</dbReference>
<dbReference type="InterPro" id="IPR011051">
    <property type="entry name" value="RmlC_Cupin_sf"/>
</dbReference>
<sequence length="184" mass="20034">MSFHVIRRSDTQPQPWKNGMGTTREIARFPTDAGNDDFLWRVSVAEVNSAAPFSTFPGIDRQIVLLEGDGFTMTLDGAREHALVVPFEPFAFSGEARVEVTMAGGATQDFNLMIRRAWGRGEVRALTQAGSHEPDPSCVLLYVARGTVTTIDGDLQAGDAWLPDRSPFELAEGSIVLLALAQPN</sequence>